<dbReference type="EMBL" id="UINC01031687">
    <property type="protein sequence ID" value="SVB18128.1"/>
    <property type="molecule type" value="Genomic_DNA"/>
</dbReference>
<dbReference type="SUPFAM" id="SSF55729">
    <property type="entry name" value="Acyl-CoA N-acyltransferases (Nat)"/>
    <property type="match status" value="1"/>
</dbReference>
<organism evidence="2">
    <name type="scientific">marine metagenome</name>
    <dbReference type="NCBI Taxonomy" id="408172"/>
    <lineage>
        <taxon>unclassified sequences</taxon>
        <taxon>metagenomes</taxon>
        <taxon>ecological metagenomes</taxon>
    </lineage>
</organism>
<reference evidence="2" key="1">
    <citation type="submission" date="2018-05" db="EMBL/GenBank/DDBJ databases">
        <authorList>
            <person name="Lanie J.A."/>
            <person name="Ng W.-L."/>
            <person name="Kazmierczak K.M."/>
            <person name="Andrzejewski T.M."/>
            <person name="Davidsen T.M."/>
            <person name="Wayne K.J."/>
            <person name="Tettelin H."/>
            <person name="Glass J.I."/>
            <person name="Rusch D."/>
            <person name="Podicherti R."/>
            <person name="Tsui H.-C.T."/>
            <person name="Winkler M.E."/>
        </authorList>
    </citation>
    <scope>NUCLEOTIDE SEQUENCE</scope>
</reference>
<gene>
    <name evidence="2" type="ORF">METZ01_LOCUS170982</name>
</gene>
<dbReference type="CDD" id="cd04301">
    <property type="entry name" value="NAT_SF"/>
    <property type="match status" value="1"/>
</dbReference>
<protein>
    <recommendedName>
        <fullName evidence="1">N-acetyltransferase domain-containing protein</fullName>
    </recommendedName>
</protein>
<proteinExistence type="predicted"/>
<sequence>MRAYRPRKNEITVREERPGDAQAIRRVVECAFGRPGEADLVERLRLAGVASISLVAVEDGDEANTESDGVVGHILFSPVTIEGETSSVPALGLAPLAVVPERQRGGVGSALVESGLAQCRKGGVEVVVVLGHSGYYPRFGFRPAHLSNLTCEYDSPAEAFMAIELQPRVRAADARLVRYHRAFAEL</sequence>
<dbReference type="InterPro" id="IPR000182">
    <property type="entry name" value="GNAT_dom"/>
</dbReference>
<dbReference type="Gene3D" id="3.40.630.30">
    <property type="match status" value="1"/>
</dbReference>
<feature type="domain" description="N-acetyltransferase" evidence="1">
    <location>
        <begin position="11"/>
        <end position="166"/>
    </location>
</feature>
<evidence type="ECO:0000313" key="2">
    <source>
        <dbReference type="EMBL" id="SVB18128.1"/>
    </source>
</evidence>
<dbReference type="InterPro" id="IPR016181">
    <property type="entry name" value="Acyl_CoA_acyltransferase"/>
</dbReference>
<evidence type="ECO:0000259" key="1">
    <source>
        <dbReference type="PROSITE" id="PS51186"/>
    </source>
</evidence>
<dbReference type="GO" id="GO:0016747">
    <property type="term" value="F:acyltransferase activity, transferring groups other than amino-acyl groups"/>
    <property type="evidence" value="ECO:0007669"/>
    <property type="project" value="InterPro"/>
</dbReference>
<accession>A0A382BWE7</accession>
<name>A0A382BWE7_9ZZZZ</name>
<dbReference type="PROSITE" id="PS51186">
    <property type="entry name" value="GNAT"/>
    <property type="match status" value="1"/>
</dbReference>
<dbReference type="AlphaFoldDB" id="A0A382BWE7"/>
<dbReference type="Pfam" id="PF13527">
    <property type="entry name" value="Acetyltransf_9"/>
    <property type="match status" value="1"/>
</dbReference>